<evidence type="ECO:0000313" key="2">
    <source>
        <dbReference type="Proteomes" id="UP000287176"/>
    </source>
</evidence>
<proteinExistence type="predicted"/>
<dbReference type="AlphaFoldDB" id="A0A432GPE0"/>
<comment type="caution">
    <text evidence="1">The sequence shown here is derived from an EMBL/GenBank/DDBJ whole genome shotgun (WGS) entry which is preliminary data.</text>
</comment>
<protein>
    <submittedName>
        <fullName evidence="1">Uncharacterized protein</fullName>
    </submittedName>
</protein>
<gene>
    <name evidence="1" type="ORF">DSY94_03970</name>
</gene>
<dbReference type="EMBL" id="QNZI01000105">
    <property type="protein sequence ID" value="RTZ85409.1"/>
    <property type="molecule type" value="Genomic_DNA"/>
</dbReference>
<accession>A0A432GPE0</accession>
<name>A0A432GPE0_9DELT</name>
<sequence length="64" mass="7058">MPESTSQQKPAQFQSSPLSFLAEHSADPESRGAASKLISELKSLFNLAQVRIDCLDFFLLSSRT</sequence>
<organism evidence="1 2">
    <name type="scientific">SAR324 cluster bacterium</name>
    <dbReference type="NCBI Taxonomy" id="2024889"/>
    <lineage>
        <taxon>Bacteria</taxon>
        <taxon>Deltaproteobacteria</taxon>
        <taxon>SAR324 cluster</taxon>
    </lineage>
</organism>
<dbReference type="Proteomes" id="UP000287176">
    <property type="component" value="Unassembled WGS sequence"/>
</dbReference>
<reference evidence="1 2" key="1">
    <citation type="submission" date="2018-06" db="EMBL/GenBank/DDBJ databases">
        <title>Combined omics and stable isotope probing to characterize newly discovered Mariana Back-Arc vent microbial communities.</title>
        <authorList>
            <person name="Trembath-Reichert E."/>
            <person name="Huber J.A."/>
        </authorList>
    </citation>
    <scope>NUCLEOTIDE SEQUENCE [LARGE SCALE GENOMIC DNA]</scope>
    <source>
        <strain evidence="1">MAG 24</strain>
    </source>
</reference>
<evidence type="ECO:0000313" key="1">
    <source>
        <dbReference type="EMBL" id="RTZ85409.1"/>
    </source>
</evidence>